<dbReference type="Proteomes" id="UP001064489">
    <property type="component" value="Chromosome 5"/>
</dbReference>
<proteinExistence type="predicted"/>
<keyword evidence="8" id="KW-1185">Reference proteome</keyword>
<evidence type="ECO:0000313" key="8">
    <source>
        <dbReference type="Proteomes" id="UP001064489"/>
    </source>
</evidence>
<comment type="caution">
    <text evidence="7">The sequence shown here is derived from an EMBL/GenBank/DDBJ whole genome shotgun (WGS) entry which is preliminary data.</text>
</comment>
<dbReference type="PANTHER" id="PTHR31973:SF187">
    <property type="entry name" value="MUTATOR TRANSPOSASE MUDRA PROTEIN"/>
    <property type="match status" value="1"/>
</dbReference>
<gene>
    <name evidence="7" type="ORF">LWI28_028190</name>
</gene>
<protein>
    <recommendedName>
        <fullName evidence="6">SWIM-type domain-containing protein</fullName>
    </recommendedName>
</protein>
<dbReference type="Pfam" id="PF04434">
    <property type="entry name" value="SWIM"/>
    <property type="match status" value="1"/>
</dbReference>
<feature type="compositionally biased region" description="Low complexity" evidence="5">
    <location>
        <begin position="163"/>
        <end position="184"/>
    </location>
</feature>
<evidence type="ECO:0000256" key="5">
    <source>
        <dbReference type="SAM" id="MobiDB-lite"/>
    </source>
</evidence>
<accession>A0AAD5NSJ2</accession>
<evidence type="ECO:0000256" key="1">
    <source>
        <dbReference type="ARBA" id="ARBA00022723"/>
    </source>
</evidence>
<feature type="region of interest" description="Disordered" evidence="5">
    <location>
        <begin position="1"/>
        <end position="33"/>
    </location>
</feature>
<keyword evidence="2 4" id="KW-0863">Zinc-finger</keyword>
<dbReference type="SMART" id="SM00575">
    <property type="entry name" value="ZnF_PMZ"/>
    <property type="match status" value="1"/>
</dbReference>
<keyword evidence="3" id="KW-0862">Zinc</keyword>
<dbReference type="InterPro" id="IPR006564">
    <property type="entry name" value="Znf_PMZ"/>
</dbReference>
<evidence type="ECO:0000313" key="7">
    <source>
        <dbReference type="EMBL" id="KAI9178584.1"/>
    </source>
</evidence>
<organism evidence="7 8">
    <name type="scientific">Acer negundo</name>
    <name type="common">Box elder</name>
    <dbReference type="NCBI Taxonomy" id="4023"/>
    <lineage>
        <taxon>Eukaryota</taxon>
        <taxon>Viridiplantae</taxon>
        <taxon>Streptophyta</taxon>
        <taxon>Embryophyta</taxon>
        <taxon>Tracheophyta</taxon>
        <taxon>Spermatophyta</taxon>
        <taxon>Magnoliopsida</taxon>
        <taxon>eudicotyledons</taxon>
        <taxon>Gunneridae</taxon>
        <taxon>Pentapetalae</taxon>
        <taxon>rosids</taxon>
        <taxon>malvids</taxon>
        <taxon>Sapindales</taxon>
        <taxon>Sapindaceae</taxon>
        <taxon>Hippocastanoideae</taxon>
        <taxon>Acereae</taxon>
        <taxon>Acer</taxon>
    </lineage>
</organism>
<evidence type="ECO:0000256" key="4">
    <source>
        <dbReference type="PROSITE-ProRule" id="PRU00325"/>
    </source>
</evidence>
<evidence type="ECO:0000259" key="6">
    <source>
        <dbReference type="PROSITE" id="PS50966"/>
    </source>
</evidence>
<dbReference type="AlphaFoldDB" id="A0AAD5NSJ2"/>
<evidence type="ECO:0000256" key="2">
    <source>
        <dbReference type="ARBA" id="ARBA00022771"/>
    </source>
</evidence>
<dbReference type="GO" id="GO:0008270">
    <property type="term" value="F:zinc ion binding"/>
    <property type="evidence" value="ECO:0007669"/>
    <property type="project" value="UniProtKB-KW"/>
</dbReference>
<dbReference type="PROSITE" id="PS50966">
    <property type="entry name" value="ZF_SWIM"/>
    <property type="match status" value="1"/>
</dbReference>
<name>A0AAD5NSJ2_ACENE</name>
<keyword evidence="1" id="KW-0479">Metal-binding</keyword>
<reference evidence="7" key="1">
    <citation type="journal article" date="2022" name="Plant J.">
        <title>Strategies of tolerance reflected in two North American maple genomes.</title>
        <authorList>
            <person name="McEvoy S.L."/>
            <person name="Sezen U.U."/>
            <person name="Trouern-Trend A."/>
            <person name="McMahon S.M."/>
            <person name="Schaberg P.G."/>
            <person name="Yang J."/>
            <person name="Wegrzyn J.L."/>
            <person name="Swenson N.G."/>
        </authorList>
    </citation>
    <scope>NUCLEOTIDE SEQUENCE</scope>
    <source>
        <strain evidence="7">91603</strain>
    </source>
</reference>
<dbReference type="InterPro" id="IPR007527">
    <property type="entry name" value="Znf_SWIM"/>
</dbReference>
<sequence>MLNYDGDSEKDDYKDVEDGEEEGRQTNEGQNMQYDKVLVFEEESVARDDDIINECMDLFEGMMVMGKFQDKNKECEQWNSILPPRVNARILKNSKESRVLTIINVRNMEYEILGPNEGYAIKLGEYSCQCGSWQASEILCRHAMAAISHHCGKAAVKDKNNGTFTTSSSSPQPIQQSTFEGSSS</sequence>
<feature type="compositionally biased region" description="Acidic residues" evidence="5">
    <location>
        <begin position="1"/>
        <end position="21"/>
    </location>
</feature>
<evidence type="ECO:0000256" key="3">
    <source>
        <dbReference type="ARBA" id="ARBA00022833"/>
    </source>
</evidence>
<dbReference type="EMBL" id="JAJSOW010000102">
    <property type="protein sequence ID" value="KAI9178584.1"/>
    <property type="molecule type" value="Genomic_DNA"/>
</dbReference>
<feature type="domain" description="SWIM-type" evidence="6">
    <location>
        <begin position="119"/>
        <end position="151"/>
    </location>
</feature>
<feature type="region of interest" description="Disordered" evidence="5">
    <location>
        <begin position="161"/>
        <end position="184"/>
    </location>
</feature>
<dbReference type="PANTHER" id="PTHR31973">
    <property type="entry name" value="POLYPROTEIN, PUTATIVE-RELATED"/>
    <property type="match status" value="1"/>
</dbReference>
<reference evidence="7" key="2">
    <citation type="submission" date="2023-02" db="EMBL/GenBank/DDBJ databases">
        <authorList>
            <person name="Swenson N.G."/>
            <person name="Wegrzyn J.L."/>
            <person name="Mcevoy S.L."/>
        </authorList>
    </citation>
    <scope>NUCLEOTIDE SEQUENCE</scope>
    <source>
        <strain evidence="7">91603</strain>
        <tissue evidence="7">Leaf</tissue>
    </source>
</reference>